<evidence type="ECO:0000256" key="8">
    <source>
        <dbReference type="ARBA" id="ARBA00022777"/>
    </source>
</evidence>
<dbReference type="EMBL" id="LHYJ01000009">
    <property type="protein sequence ID" value="KXB08581.1"/>
    <property type="molecule type" value="Genomic_DNA"/>
</dbReference>
<dbReference type="GO" id="GO:0019287">
    <property type="term" value="P:isopentenyl diphosphate biosynthetic process, mevalonate pathway"/>
    <property type="evidence" value="ECO:0007669"/>
    <property type="project" value="UniProtKB-UniPathway"/>
</dbReference>
<dbReference type="GO" id="GO:0005829">
    <property type="term" value="C:cytosol"/>
    <property type="evidence" value="ECO:0007669"/>
    <property type="project" value="TreeGrafter"/>
</dbReference>
<dbReference type="SUPFAM" id="SSF55060">
    <property type="entry name" value="GHMP Kinase, C-terminal domain"/>
    <property type="match status" value="1"/>
</dbReference>
<name>A0A133VQ92_9EURY</name>
<dbReference type="Gene3D" id="3.30.70.890">
    <property type="entry name" value="GHMP kinase, C-terminal domain"/>
    <property type="match status" value="1"/>
</dbReference>
<evidence type="ECO:0000256" key="3">
    <source>
        <dbReference type="ARBA" id="ARBA00012103"/>
    </source>
</evidence>
<dbReference type="Pfam" id="PF08544">
    <property type="entry name" value="GHMP_kinases_C"/>
    <property type="match status" value="1"/>
</dbReference>
<keyword evidence="8" id="KW-0418">Kinase</keyword>
<dbReference type="AlphaFoldDB" id="A0A133VQ92"/>
<reference evidence="15 16" key="1">
    <citation type="journal article" date="2016" name="Sci. Rep.">
        <title>Metabolic traits of an uncultured archaeal lineage -MSBL1- from brine pools of the Red Sea.</title>
        <authorList>
            <person name="Mwirichia R."/>
            <person name="Alam I."/>
            <person name="Rashid M."/>
            <person name="Vinu M."/>
            <person name="Ba-Alawi W."/>
            <person name="Anthony Kamau A."/>
            <person name="Kamanda Ngugi D."/>
            <person name="Goker M."/>
            <person name="Klenk H.P."/>
            <person name="Bajic V."/>
            <person name="Stingl U."/>
        </authorList>
    </citation>
    <scope>NUCLEOTIDE SEQUENCE [LARGE SCALE GENOMIC DNA]</scope>
    <source>
        <strain evidence="15">SCGC-AAA382N08</strain>
    </source>
</reference>
<dbReference type="PANTHER" id="PTHR43290">
    <property type="entry name" value="MEVALONATE KINASE"/>
    <property type="match status" value="1"/>
</dbReference>
<gene>
    <name evidence="15" type="ORF">AKJ56_00895</name>
</gene>
<dbReference type="InterPro" id="IPR020568">
    <property type="entry name" value="Ribosomal_Su5_D2-typ_SF"/>
</dbReference>
<evidence type="ECO:0000256" key="1">
    <source>
        <dbReference type="ARBA" id="ARBA00004496"/>
    </source>
</evidence>
<dbReference type="PRINTS" id="PR00959">
    <property type="entry name" value="MEVGALKINASE"/>
</dbReference>
<dbReference type="GO" id="GO:0005524">
    <property type="term" value="F:ATP binding"/>
    <property type="evidence" value="ECO:0007669"/>
    <property type="project" value="UniProtKB-KW"/>
</dbReference>
<protein>
    <recommendedName>
        <fullName evidence="3">mevalonate kinase</fullName>
        <ecNumber evidence="3">2.7.1.36</ecNumber>
    </recommendedName>
</protein>
<evidence type="ECO:0000259" key="14">
    <source>
        <dbReference type="Pfam" id="PF08544"/>
    </source>
</evidence>
<evidence type="ECO:0000256" key="4">
    <source>
        <dbReference type="ARBA" id="ARBA00022490"/>
    </source>
</evidence>
<comment type="caution">
    <text evidence="15">The sequence shown here is derived from an EMBL/GenBank/DDBJ whole genome shotgun (WGS) entry which is preliminary data.</text>
</comment>
<keyword evidence="16" id="KW-1185">Reference proteome</keyword>
<evidence type="ECO:0000256" key="5">
    <source>
        <dbReference type="ARBA" id="ARBA00022516"/>
    </source>
</evidence>
<dbReference type="Proteomes" id="UP000070175">
    <property type="component" value="Unassembled WGS sequence"/>
</dbReference>
<evidence type="ECO:0000259" key="13">
    <source>
        <dbReference type="Pfam" id="PF00288"/>
    </source>
</evidence>
<keyword evidence="5" id="KW-0444">Lipid biosynthesis</keyword>
<evidence type="ECO:0000313" key="16">
    <source>
        <dbReference type="Proteomes" id="UP000070175"/>
    </source>
</evidence>
<dbReference type="Pfam" id="PF00288">
    <property type="entry name" value="GHMP_kinases_N"/>
    <property type="match status" value="1"/>
</dbReference>
<evidence type="ECO:0000256" key="12">
    <source>
        <dbReference type="ARBA" id="ARBA00029438"/>
    </source>
</evidence>
<evidence type="ECO:0000256" key="9">
    <source>
        <dbReference type="ARBA" id="ARBA00022840"/>
    </source>
</evidence>
<keyword evidence="6" id="KW-0808">Transferase</keyword>
<dbReference type="InterPro" id="IPR006205">
    <property type="entry name" value="Mev_gal_kin"/>
</dbReference>
<keyword evidence="7" id="KW-0547">Nucleotide-binding</keyword>
<comment type="pathway">
    <text evidence="12">Isoprenoid biosynthesis; isopentenyl diphosphate biosynthesis via mevalonate pathway; isopentenyl diphosphate from (R)-mevalonate: step 1/3.</text>
</comment>
<dbReference type="PROSITE" id="PS00627">
    <property type="entry name" value="GHMP_KINASES_ATP"/>
    <property type="match status" value="1"/>
</dbReference>
<dbReference type="EC" id="2.7.1.36" evidence="3"/>
<keyword evidence="10" id="KW-0460">Magnesium</keyword>
<evidence type="ECO:0000313" key="15">
    <source>
        <dbReference type="EMBL" id="KXB08581.1"/>
    </source>
</evidence>
<comment type="similarity">
    <text evidence="2">Belongs to the GHMP kinase family. Mevalonate kinase subfamily.</text>
</comment>
<dbReference type="GO" id="GO:0004496">
    <property type="term" value="F:mevalonate kinase activity"/>
    <property type="evidence" value="ECO:0007669"/>
    <property type="project" value="UniProtKB-EC"/>
</dbReference>
<evidence type="ECO:0000256" key="10">
    <source>
        <dbReference type="ARBA" id="ARBA00022842"/>
    </source>
</evidence>
<evidence type="ECO:0000256" key="6">
    <source>
        <dbReference type="ARBA" id="ARBA00022679"/>
    </source>
</evidence>
<dbReference type="Gene3D" id="3.30.230.10">
    <property type="match status" value="1"/>
</dbReference>
<dbReference type="InterPro" id="IPR013750">
    <property type="entry name" value="GHMP_kinase_C_dom"/>
</dbReference>
<dbReference type="InterPro" id="IPR006203">
    <property type="entry name" value="GHMP_knse_ATP-bd_CS"/>
</dbReference>
<evidence type="ECO:0000256" key="7">
    <source>
        <dbReference type="ARBA" id="ARBA00022741"/>
    </source>
</evidence>
<keyword evidence="4" id="KW-0963">Cytoplasm</keyword>
<dbReference type="UniPathway" id="UPA00057">
    <property type="reaction ID" value="UER00098"/>
</dbReference>
<feature type="domain" description="GHMP kinase C-terminal" evidence="14">
    <location>
        <begin position="229"/>
        <end position="294"/>
    </location>
</feature>
<dbReference type="PATRIC" id="fig|1698285.3.peg.577"/>
<dbReference type="InterPro" id="IPR036554">
    <property type="entry name" value="GHMP_kinase_C_sf"/>
</dbReference>
<feature type="domain" description="GHMP kinase N-terminal" evidence="13">
    <location>
        <begin position="78"/>
        <end position="165"/>
    </location>
</feature>
<accession>A0A133VQ92</accession>
<dbReference type="NCBIfam" id="TIGR00549">
    <property type="entry name" value="mevalon_kin"/>
    <property type="match status" value="1"/>
</dbReference>
<proteinExistence type="inferred from homology"/>
<dbReference type="InterPro" id="IPR006204">
    <property type="entry name" value="GHMP_kinase_N_dom"/>
</dbReference>
<comment type="subcellular location">
    <subcellularLocation>
        <location evidence="1">Cytoplasm</location>
    </subcellularLocation>
</comment>
<keyword evidence="11" id="KW-0443">Lipid metabolism</keyword>
<keyword evidence="9" id="KW-0067">ATP-binding</keyword>
<sequence>MKASSPGQIFLFGEHAVVYGQPALLASIGLRTIVEAEVSDNSSFTVKSEKVGEMKSTVDKTNGEWKIKNSSGDVDALRYVVKVAELVFNYCDFGTGVSLSISSDLPLGAGLGSSSAVTTATAAAISTALGKDLDKDEIADLSYKAETEIQGAASRAGVSVATYGGFLRIQDRGLKSLKKLSNLEILIGYSGEYGDTGKMVNKVRNLRESSPSIYDPIIKTIGKATEAGIEALKRKNLKKTCVLMNANQSLLEGLRVSSPKLQKLIESSRDSGASGIKITGSGGGGCIIVVGIEDFESTADAIKESGGIPIRTEIGLEGLKY</sequence>
<evidence type="ECO:0000256" key="11">
    <source>
        <dbReference type="ARBA" id="ARBA00023098"/>
    </source>
</evidence>
<dbReference type="InterPro" id="IPR014721">
    <property type="entry name" value="Ribsml_uS5_D2-typ_fold_subgr"/>
</dbReference>
<evidence type="ECO:0000256" key="2">
    <source>
        <dbReference type="ARBA" id="ARBA00006495"/>
    </source>
</evidence>
<dbReference type="SUPFAM" id="SSF54211">
    <property type="entry name" value="Ribosomal protein S5 domain 2-like"/>
    <property type="match status" value="1"/>
</dbReference>
<organism evidence="15 16">
    <name type="scientific">candidate division MSBL1 archaeon SCGC-AAA382N08</name>
    <dbReference type="NCBI Taxonomy" id="1698285"/>
    <lineage>
        <taxon>Archaea</taxon>
        <taxon>Methanobacteriati</taxon>
        <taxon>Methanobacteriota</taxon>
        <taxon>candidate division MSBL1</taxon>
    </lineage>
</organism>
<dbReference type="PANTHER" id="PTHR43290:SF2">
    <property type="entry name" value="MEVALONATE KINASE"/>
    <property type="match status" value="1"/>
</dbReference>